<gene>
    <name evidence="2" type="ORF">GCM10009801_34550</name>
</gene>
<dbReference type="EMBL" id="BAAAPE010000008">
    <property type="protein sequence ID" value="GAA2077991.1"/>
    <property type="molecule type" value="Genomic_DNA"/>
</dbReference>
<evidence type="ECO:0000313" key="3">
    <source>
        <dbReference type="Proteomes" id="UP001500016"/>
    </source>
</evidence>
<organism evidence="2 3">
    <name type="scientific">Streptomyces albiaxialis</name>
    <dbReference type="NCBI Taxonomy" id="329523"/>
    <lineage>
        <taxon>Bacteria</taxon>
        <taxon>Bacillati</taxon>
        <taxon>Actinomycetota</taxon>
        <taxon>Actinomycetes</taxon>
        <taxon>Kitasatosporales</taxon>
        <taxon>Streptomycetaceae</taxon>
        <taxon>Streptomyces</taxon>
    </lineage>
</organism>
<sequence length="204" mass="23168">MADDSHDSNVQNRITDLAALKVFTHPLRIELWRALGTVRTATASQLADQVDEAVSLVSYHLRKMAEHGFIVEAESPEGRGGDGRERWWKPSDDRPFSFRSSDFHDRPEGAAVASQVVRRLLETRGEQYTTFLDQMASWSKEWMDAAFSSETLVRLTPDELARCEAELAEVTARWKEHAREAGAEGDDARREHVALHLYGFPFRP</sequence>
<dbReference type="SUPFAM" id="SSF46785">
    <property type="entry name" value="Winged helix' DNA-binding domain"/>
    <property type="match status" value="1"/>
</dbReference>
<dbReference type="InterPro" id="IPR001845">
    <property type="entry name" value="HTH_ArsR_DNA-bd_dom"/>
</dbReference>
<dbReference type="SMART" id="SM00418">
    <property type="entry name" value="HTH_ARSR"/>
    <property type="match status" value="1"/>
</dbReference>
<keyword evidence="3" id="KW-1185">Reference proteome</keyword>
<dbReference type="Pfam" id="PF12840">
    <property type="entry name" value="HTH_20"/>
    <property type="match status" value="1"/>
</dbReference>
<evidence type="ECO:0000313" key="2">
    <source>
        <dbReference type="EMBL" id="GAA2077991.1"/>
    </source>
</evidence>
<protein>
    <submittedName>
        <fullName evidence="2">Helix-turn-helix domain-containing protein</fullName>
    </submittedName>
</protein>
<name>A0ABP5HPU0_9ACTN</name>
<dbReference type="CDD" id="cd00090">
    <property type="entry name" value="HTH_ARSR"/>
    <property type="match status" value="1"/>
</dbReference>
<feature type="domain" description="HTH arsR-type" evidence="1">
    <location>
        <begin position="18"/>
        <end position="118"/>
    </location>
</feature>
<dbReference type="InterPro" id="IPR036390">
    <property type="entry name" value="WH_DNA-bd_sf"/>
</dbReference>
<dbReference type="Proteomes" id="UP001500016">
    <property type="component" value="Unassembled WGS sequence"/>
</dbReference>
<dbReference type="InterPro" id="IPR011991">
    <property type="entry name" value="ArsR-like_HTH"/>
</dbReference>
<comment type="caution">
    <text evidence="2">The sequence shown here is derived from an EMBL/GenBank/DDBJ whole genome shotgun (WGS) entry which is preliminary data.</text>
</comment>
<reference evidence="3" key="1">
    <citation type="journal article" date="2019" name="Int. J. Syst. Evol. Microbiol.">
        <title>The Global Catalogue of Microorganisms (GCM) 10K type strain sequencing project: providing services to taxonomists for standard genome sequencing and annotation.</title>
        <authorList>
            <consortium name="The Broad Institute Genomics Platform"/>
            <consortium name="The Broad Institute Genome Sequencing Center for Infectious Disease"/>
            <person name="Wu L."/>
            <person name="Ma J."/>
        </authorList>
    </citation>
    <scope>NUCLEOTIDE SEQUENCE [LARGE SCALE GENOMIC DNA]</scope>
    <source>
        <strain evidence="3">JCM 15478</strain>
    </source>
</reference>
<dbReference type="RefSeq" id="WP_344528971.1">
    <property type="nucleotide sequence ID" value="NZ_BAAAPE010000008.1"/>
</dbReference>
<dbReference type="InterPro" id="IPR036388">
    <property type="entry name" value="WH-like_DNA-bd_sf"/>
</dbReference>
<proteinExistence type="predicted"/>
<accession>A0ABP5HPU0</accession>
<evidence type="ECO:0000259" key="1">
    <source>
        <dbReference type="SMART" id="SM00418"/>
    </source>
</evidence>
<dbReference type="Gene3D" id="1.10.10.10">
    <property type="entry name" value="Winged helix-like DNA-binding domain superfamily/Winged helix DNA-binding domain"/>
    <property type="match status" value="1"/>
</dbReference>